<comment type="caution">
    <text evidence="1">The sequence shown here is derived from an EMBL/GenBank/DDBJ whole genome shotgun (WGS) entry which is preliminary data.</text>
</comment>
<accession>A0ABY0JKV1</accession>
<proteinExistence type="predicted"/>
<dbReference type="EMBL" id="FLUX01000011">
    <property type="protein sequence ID" value="SBW23617.1"/>
    <property type="molecule type" value="Genomic_DNA"/>
</dbReference>
<keyword evidence="2" id="KW-1185">Reference proteome</keyword>
<reference evidence="1 2" key="1">
    <citation type="submission" date="2016-04" db="EMBL/GenBank/DDBJ databases">
        <authorList>
            <person name="Mornico D."/>
        </authorList>
    </citation>
    <scope>NUCLEOTIDE SEQUENCE [LARGE SCALE GENOMIC DNA]</scope>
    <source>
        <strain evidence="1 2">A121</strain>
    </source>
</reference>
<name>A0ABY0JKV1_9ENTR</name>
<organism evidence="1 2">
    <name type="scientific">Citrobacter europaeus</name>
    <dbReference type="NCBI Taxonomy" id="1914243"/>
    <lineage>
        <taxon>Bacteria</taxon>
        <taxon>Pseudomonadati</taxon>
        <taxon>Pseudomonadota</taxon>
        <taxon>Gammaproteobacteria</taxon>
        <taxon>Enterobacterales</taxon>
        <taxon>Enterobacteriaceae</taxon>
        <taxon>Citrobacter</taxon>
    </lineage>
</organism>
<sequence length="38" mass="4457">MLQVLARILKKLMSKDALLLKRSNKDPVRSLRFIHQPV</sequence>
<gene>
    <name evidence="1" type="ORF">BN4901_1133</name>
</gene>
<dbReference type="Pfam" id="PF23700">
    <property type="entry name" value="YsdD"/>
    <property type="match status" value="1"/>
</dbReference>
<dbReference type="Proteomes" id="UP000195338">
    <property type="component" value="Unassembled WGS sequence"/>
</dbReference>
<evidence type="ECO:0000313" key="1">
    <source>
        <dbReference type="EMBL" id="SBW23617.1"/>
    </source>
</evidence>
<protein>
    <submittedName>
        <fullName evidence="1">Uncharacterized protein</fullName>
    </submittedName>
</protein>
<dbReference type="InterPro" id="IPR057804">
    <property type="entry name" value="YsdD"/>
</dbReference>
<evidence type="ECO:0000313" key="2">
    <source>
        <dbReference type="Proteomes" id="UP000195338"/>
    </source>
</evidence>